<dbReference type="Gene3D" id="3.30.300.30">
    <property type="match status" value="1"/>
</dbReference>
<keyword evidence="8 9" id="KW-0975">Bacterial flagellum</keyword>
<accession>H5XYR0</accession>
<evidence type="ECO:0000256" key="4">
    <source>
        <dbReference type="ARBA" id="ARBA00022475"/>
    </source>
</evidence>
<dbReference type="PRINTS" id="PR01009">
    <property type="entry name" value="FLGMRINGFLIF"/>
</dbReference>
<keyword evidence="14" id="KW-0969">Cilium</keyword>
<reference evidence="14 15" key="1">
    <citation type="submission" date="2011-11" db="EMBL/GenBank/DDBJ databases">
        <title>The Noncontiguous Finished genome of Desulfosporosinus youngiae DSM 17734.</title>
        <authorList>
            <consortium name="US DOE Joint Genome Institute (JGI-PGF)"/>
            <person name="Lucas S."/>
            <person name="Han J."/>
            <person name="Lapidus A."/>
            <person name="Cheng J.-F."/>
            <person name="Goodwin L."/>
            <person name="Pitluck S."/>
            <person name="Peters L."/>
            <person name="Ovchinnikova G."/>
            <person name="Lu M."/>
            <person name="Land M.L."/>
            <person name="Hauser L."/>
            <person name="Pester M."/>
            <person name="Spring S."/>
            <person name="Ollivier B."/>
            <person name="Rattei T."/>
            <person name="Klenk H.-P."/>
            <person name="Wagner M."/>
            <person name="Loy A."/>
            <person name="Woyke T.J."/>
        </authorList>
    </citation>
    <scope>NUCLEOTIDE SEQUENCE [LARGE SCALE GENOMIC DNA]</scope>
    <source>
        <strain evidence="14 15">DSM 17734</strain>
    </source>
</reference>
<evidence type="ECO:0000259" key="12">
    <source>
        <dbReference type="Pfam" id="PF01514"/>
    </source>
</evidence>
<dbReference type="InterPro" id="IPR043427">
    <property type="entry name" value="YscJ/FliF"/>
</dbReference>
<name>H5XYR0_9FIRM</name>
<dbReference type="InterPro" id="IPR006182">
    <property type="entry name" value="FliF_N_dom"/>
</dbReference>
<dbReference type="PANTHER" id="PTHR30046:SF0">
    <property type="entry name" value="FLAGELLAR M-RING PROTEIN"/>
    <property type="match status" value="1"/>
</dbReference>
<evidence type="ECO:0000256" key="7">
    <source>
        <dbReference type="ARBA" id="ARBA00023136"/>
    </source>
</evidence>
<comment type="function">
    <text evidence="9">The M ring may be actively involved in energy transduction.</text>
</comment>
<protein>
    <recommendedName>
        <fullName evidence="9">Flagellar M-ring protein</fullName>
    </recommendedName>
</protein>
<dbReference type="NCBIfam" id="TIGR00206">
    <property type="entry name" value="fliF"/>
    <property type="match status" value="1"/>
</dbReference>
<keyword evidence="6 11" id="KW-1133">Transmembrane helix</keyword>
<dbReference type="Proteomes" id="UP000005104">
    <property type="component" value="Chromosome"/>
</dbReference>
<feature type="region of interest" description="Disordered" evidence="10">
    <location>
        <begin position="287"/>
        <end position="334"/>
    </location>
</feature>
<dbReference type="eggNOG" id="COG1766">
    <property type="taxonomic scope" value="Bacteria"/>
</dbReference>
<keyword evidence="14" id="KW-0966">Cell projection</keyword>
<proteinExistence type="inferred from homology"/>
<feature type="transmembrane region" description="Helical" evidence="11">
    <location>
        <begin position="25"/>
        <end position="46"/>
    </location>
</feature>
<comment type="subcellular location">
    <subcellularLocation>
        <location evidence="1 9">Bacterial flagellum basal body</location>
    </subcellularLocation>
    <subcellularLocation>
        <location evidence="2">Cell membrane</location>
        <topology evidence="2">Multi-pass membrane protein</topology>
    </subcellularLocation>
</comment>
<dbReference type="InterPro" id="IPR013556">
    <property type="entry name" value="Flag_M-ring_C"/>
</dbReference>
<dbReference type="AlphaFoldDB" id="H5XYR0"/>
<keyword evidence="15" id="KW-1185">Reference proteome</keyword>
<evidence type="ECO:0000256" key="9">
    <source>
        <dbReference type="PIRNR" id="PIRNR004862"/>
    </source>
</evidence>
<evidence type="ECO:0000256" key="3">
    <source>
        <dbReference type="ARBA" id="ARBA00007971"/>
    </source>
</evidence>
<dbReference type="HOGENOM" id="CLU_028108_2_0_9"/>
<dbReference type="InterPro" id="IPR045851">
    <property type="entry name" value="AMP-bd_C_sf"/>
</dbReference>
<dbReference type="RefSeq" id="WP_007786608.1">
    <property type="nucleotide sequence ID" value="NZ_CM001441.1"/>
</dbReference>
<dbReference type="GO" id="GO:0009431">
    <property type="term" value="C:bacterial-type flagellum basal body, MS ring"/>
    <property type="evidence" value="ECO:0007669"/>
    <property type="project" value="InterPro"/>
</dbReference>
<keyword evidence="5 11" id="KW-0812">Transmembrane</keyword>
<dbReference type="OrthoDB" id="9807026at2"/>
<dbReference type="EMBL" id="CM001441">
    <property type="protein sequence ID" value="EHQ91616.1"/>
    <property type="molecule type" value="Genomic_DNA"/>
</dbReference>
<evidence type="ECO:0000256" key="2">
    <source>
        <dbReference type="ARBA" id="ARBA00004651"/>
    </source>
</evidence>
<dbReference type="Pfam" id="PF08345">
    <property type="entry name" value="YscJ_FliF_C"/>
    <property type="match status" value="1"/>
</dbReference>
<dbReference type="PANTHER" id="PTHR30046">
    <property type="entry name" value="FLAGELLAR M-RING PROTEIN"/>
    <property type="match status" value="1"/>
</dbReference>
<dbReference type="STRING" id="768710.DesyoDRAFT_4662"/>
<feature type="compositionally biased region" description="Polar residues" evidence="10">
    <location>
        <begin position="323"/>
        <end position="334"/>
    </location>
</feature>
<keyword evidence="14" id="KW-0282">Flagellum</keyword>
<feature type="domain" description="Flagellar M-ring N-terminal" evidence="12">
    <location>
        <begin position="46"/>
        <end position="220"/>
    </location>
</feature>
<dbReference type="GO" id="GO:0071973">
    <property type="term" value="P:bacterial-type flagellum-dependent cell motility"/>
    <property type="evidence" value="ECO:0007669"/>
    <property type="project" value="InterPro"/>
</dbReference>
<feature type="transmembrane region" description="Helical" evidence="11">
    <location>
        <begin position="422"/>
        <end position="444"/>
    </location>
</feature>
<evidence type="ECO:0000256" key="11">
    <source>
        <dbReference type="SAM" id="Phobius"/>
    </source>
</evidence>
<evidence type="ECO:0000256" key="1">
    <source>
        <dbReference type="ARBA" id="ARBA00004117"/>
    </source>
</evidence>
<dbReference type="Pfam" id="PF01514">
    <property type="entry name" value="YscJ_FliF"/>
    <property type="match status" value="1"/>
</dbReference>
<evidence type="ECO:0000259" key="13">
    <source>
        <dbReference type="Pfam" id="PF08345"/>
    </source>
</evidence>
<dbReference type="PIRSF" id="PIRSF004862">
    <property type="entry name" value="FliF"/>
    <property type="match status" value="1"/>
</dbReference>
<evidence type="ECO:0000256" key="10">
    <source>
        <dbReference type="SAM" id="MobiDB-lite"/>
    </source>
</evidence>
<evidence type="ECO:0000256" key="8">
    <source>
        <dbReference type="ARBA" id="ARBA00023143"/>
    </source>
</evidence>
<gene>
    <name evidence="14" type="ORF">DesyoDRAFT_4662</name>
</gene>
<keyword evidence="4" id="KW-1003">Cell membrane</keyword>
<dbReference type="GO" id="GO:0005886">
    <property type="term" value="C:plasma membrane"/>
    <property type="evidence" value="ECO:0007669"/>
    <property type="project" value="UniProtKB-SubCell"/>
</dbReference>
<evidence type="ECO:0000256" key="6">
    <source>
        <dbReference type="ARBA" id="ARBA00022989"/>
    </source>
</evidence>
<comment type="similarity">
    <text evidence="3 9">Belongs to the FliF family.</text>
</comment>
<dbReference type="GO" id="GO:0003774">
    <property type="term" value="F:cytoskeletal motor activity"/>
    <property type="evidence" value="ECO:0007669"/>
    <property type="project" value="InterPro"/>
</dbReference>
<evidence type="ECO:0000256" key="5">
    <source>
        <dbReference type="ARBA" id="ARBA00022692"/>
    </source>
</evidence>
<feature type="domain" description="Flagellar M-ring C-terminal" evidence="13">
    <location>
        <begin position="254"/>
        <end position="401"/>
    </location>
</feature>
<evidence type="ECO:0000313" key="14">
    <source>
        <dbReference type="EMBL" id="EHQ91616.1"/>
    </source>
</evidence>
<keyword evidence="7 11" id="KW-0472">Membrane</keyword>
<organism evidence="14 15">
    <name type="scientific">Desulfosporosinus youngiae DSM 17734</name>
    <dbReference type="NCBI Taxonomy" id="768710"/>
    <lineage>
        <taxon>Bacteria</taxon>
        <taxon>Bacillati</taxon>
        <taxon>Bacillota</taxon>
        <taxon>Clostridia</taxon>
        <taxon>Eubacteriales</taxon>
        <taxon>Desulfitobacteriaceae</taxon>
        <taxon>Desulfosporosinus</taxon>
    </lineage>
</organism>
<evidence type="ECO:0000313" key="15">
    <source>
        <dbReference type="Proteomes" id="UP000005104"/>
    </source>
</evidence>
<dbReference type="InterPro" id="IPR000067">
    <property type="entry name" value="FlgMring_FliF"/>
</dbReference>
<sequence>MNFSWAGIKQSVMNFWSNLSSPQKIITVLAPLLVAGALIYLIMWAGRPQYVPIFTKLSDADAGAITTKLKDLKADYKLADNGSTIMVPQQSAADLRLQLASAGLPQQSKFSFDNLDTMRLGETDADRKLRYVLGLQNELENTLKTLNGVEDARVHIVMPEPSLFVDNQKPATAAVTLKLLPNTKLGEDQVRAIANLLSGSVEGLLPENVTIVDTGGNVLSDDLGKGNPEKLTVTQYQLKQTVEEDTRKSIQSMLDRVLGSGKAVVRVSAVLDFDQRKIVKQTNGPGAVVSEQTSNETNTNGTVGAGGTPGLDANGAPIYPTGQDMNSTSTKATSTRNYQVDTTQEEQVVNPGSVKRLSVSVMADEDAVDQEQLDQIKTIVASAAGVDANRGDDVQVAAFPFNKTDIQKEALAMEEAQKRQQLIMYAQIGAVALIGLILGLVFLGKRLQKARKARAERMLELNNSEPVNVAEAELLLAQQKAEEEAQLSLAQKNAKSAEEIGKKKIKEAVELYSRNNPDEAARLMKTWLSEER</sequence>